<evidence type="ECO:0000313" key="1">
    <source>
        <dbReference type="EMBL" id="MBF6037211.1"/>
    </source>
</evidence>
<dbReference type="InterPro" id="IPR001680">
    <property type="entry name" value="WD40_rpt"/>
</dbReference>
<protein>
    <submittedName>
        <fullName evidence="1">YncE family protein</fullName>
    </submittedName>
</protein>
<dbReference type="EMBL" id="JACOPX010000033">
    <property type="protein sequence ID" value="MBF6037211.1"/>
    <property type="molecule type" value="Genomic_DNA"/>
</dbReference>
<dbReference type="SMART" id="SM00320">
    <property type="entry name" value="WD40"/>
    <property type="match status" value="6"/>
</dbReference>
<dbReference type="InterPro" id="IPR019405">
    <property type="entry name" value="Lactonase_7-beta_prop"/>
</dbReference>
<dbReference type="SUPFAM" id="SSF51004">
    <property type="entry name" value="C-terminal (heme d1) domain of cytochrome cd1-nitrite reductase"/>
    <property type="match status" value="1"/>
</dbReference>
<accession>A0ABS0BS00</accession>
<keyword evidence="2" id="KW-1185">Reference proteome</keyword>
<sequence>LDPFEATRAIRESIHSDILRVGEPRQELPQPEVAGVVDGVLPADTAGTTATVIYKETVKDDEIFMSWLGSITGEYPDSIKLNEFTAGKEVPFTIPAAMIKGNEGGTVEVKYEIKRAAGGTSYSDTLTFSVGVALDLKEPKIKEAPNDTSLDPLDAQSALTAVIDYDGMLVGDKIIVRWIGATGTLPAGSHTTDTWPVTTVGPQEIPLAVSVIAFNLDKSITLDYSVTRGTQDPKDSRTRTLAVLQLRVDLSHSPKIIQAADGGDGTELEVSTLTAAATARSGFWPHIANGQPVWMEVKSTKEDDTEYKRVVWRGQSNAVNVTWISQGYLDASLPLADLQSLKHQSELTVTFKTTPDRSMDENLALSFPVRTYTVSAGQIDTPTFTNAPYTIAPAGRLKNIELLLSSSSDTPVPGGKLSLTLPAQFRYADGSSGQREFITNDVGRVSVSGVKGALNPGSYDLSVTSGSKTDNTTITVTEPGPIVSIRVPGSPHGIAFTPDGTRVYVSNYTSDTISVIDTATNLVLTNIPVERDPAGIVVSPDGTRAYVCCNGSNSILVIDVATNRVLTTFPVEGHPVGVAFSPDGSRAYTSNFVSSTVSVIDTVMDRVLTNISTDEGPYGIAVNSNGTRTYVCNHKSNTVSVIDTTTNQFLTNITVGRSPISIAVRQDGTRAYVCGLSDTVSVIDMATNRVLKNIPVGDYSYCIAVSQDGTRAYFGGHSGTVSVIDTATDRVLRSIPVGQSLQVIALSPDGTRAYISASYSQQVFVIDTAPD</sequence>
<evidence type="ECO:0000313" key="2">
    <source>
        <dbReference type="Proteomes" id="UP000722111"/>
    </source>
</evidence>
<dbReference type="Gene3D" id="2.130.10.10">
    <property type="entry name" value="YVTN repeat-like/Quinoprotein amine dehydrogenase"/>
    <property type="match status" value="3"/>
</dbReference>
<dbReference type="PANTHER" id="PTHR47197:SF3">
    <property type="entry name" value="DIHYDRO-HEME D1 DEHYDROGENASE"/>
    <property type="match status" value="1"/>
</dbReference>
<dbReference type="NCBIfam" id="TIGR02276">
    <property type="entry name" value="beta_rpt_yvtn"/>
    <property type="match status" value="5"/>
</dbReference>
<name>A0ABS0BS00_9PSED</name>
<gene>
    <name evidence="1" type="ORF">H8F23_28505</name>
</gene>
<dbReference type="InterPro" id="IPR011048">
    <property type="entry name" value="Haem_d1_sf"/>
</dbReference>
<dbReference type="InterPro" id="IPR051200">
    <property type="entry name" value="Host-pathogen_enzymatic-act"/>
</dbReference>
<dbReference type="InterPro" id="IPR011964">
    <property type="entry name" value="YVTN_b-propeller_repeat"/>
</dbReference>
<reference evidence="1 2" key="1">
    <citation type="submission" date="2020-08" db="EMBL/GenBank/DDBJ databases">
        <title>Description of novel Pseudomonas species.</title>
        <authorList>
            <person name="Duman M."/>
            <person name="Mulet M."/>
            <person name="Altun S."/>
            <person name="Saticioglu I.B."/>
            <person name="Lalucat J."/>
            <person name="Garcia-Valdes E."/>
        </authorList>
    </citation>
    <scope>NUCLEOTIDE SEQUENCE [LARGE SCALE GENOMIC DNA]</scope>
    <source>
        <strain evidence="1 2">P155</strain>
    </source>
</reference>
<feature type="non-terminal residue" evidence="1">
    <location>
        <position position="1"/>
    </location>
</feature>
<comment type="caution">
    <text evidence="1">The sequence shown here is derived from an EMBL/GenBank/DDBJ whole genome shotgun (WGS) entry which is preliminary data.</text>
</comment>
<proteinExistence type="predicted"/>
<organism evidence="1 2">
    <name type="scientific">Pseudomonas neuropathica</name>
    <dbReference type="NCBI Taxonomy" id="2730425"/>
    <lineage>
        <taxon>Bacteria</taxon>
        <taxon>Pseudomonadati</taxon>
        <taxon>Pseudomonadota</taxon>
        <taxon>Gammaproteobacteria</taxon>
        <taxon>Pseudomonadales</taxon>
        <taxon>Pseudomonadaceae</taxon>
        <taxon>Pseudomonas</taxon>
    </lineage>
</organism>
<dbReference type="RefSeq" id="WP_194936552.1">
    <property type="nucleotide sequence ID" value="NZ_JACOPX010000033.1"/>
</dbReference>
<dbReference type="Pfam" id="PF10282">
    <property type="entry name" value="Lactonase"/>
    <property type="match status" value="1"/>
</dbReference>
<dbReference type="Proteomes" id="UP000722111">
    <property type="component" value="Unassembled WGS sequence"/>
</dbReference>
<dbReference type="InterPro" id="IPR015943">
    <property type="entry name" value="WD40/YVTN_repeat-like_dom_sf"/>
</dbReference>
<dbReference type="PANTHER" id="PTHR47197">
    <property type="entry name" value="PROTEIN NIRF"/>
    <property type="match status" value="1"/>
</dbReference>